<gene>
    <name evidence="1" type="ORF">DM860_007273</name>
</gene>
<dbReference type="Proteomes" id="UP000249390">
    <property type="component" value="Unassembled WGS sequence"/>
</dbReference>
<keyword evidence="2" id="KW-1185">Reference proteome</keyword>
<dbReference type="EMBL" id="NQVE01000034">
    <property type="protein sequence ID" value="RAL52416.1"/>
    <property type="molecule type" value="Genomic_DNA"/>
</dbReference>
<sequence>MVVYKALKYHCDGSGRVLSWAVDGEGGGGEEGIDQKRMTVKKVRDGKRQRKKGWKVERGIEVDLRSTGPIIADFSRDIIPIRQTEMLFVINATNTLGPEISEGISTNLEAGVPMDGDTEAMRRCSVTGGIIETVYPGFSSRIPEE</sequence>
<organism evidence="1 2">
    <name type="scientific">Cuscuta australis</name>
    <dbReference type="NCBI Taxonomy" id="267555"/>
    <lineage>
        <taxon>Eukaryota</taxon>
        <taxon>Viridiplantae</taxon>
        <taxon>Streptophyta</taxon>
        <taxon>Embryophyta</taxon>
        <taxon>Tracheophyta</taxon>
        <taxon>Spermatophyta</taxon>
        <taxon>Magnoliopsida</taxon>
        <taxon>eudicotyledons</taxon>
        <taxon>Gunneridae</taxon>
        <taxon>Pentapetalae</taxon>
        <taxon>asterids</taxon>
        <taxon>lamiids</taxon>
        <taxon>Solanales</taxon>
        <taxon>Convolvulaceae</taxon>
        <taxon>Cuscuteae</taxon>
        <taxon>Cuscuta</taxon>
        <taxon>Cuscuta subgen. Grammica</taxon>
        <taxon>Cuscuta sect. Cleistogrammica</taxon>
    </lineage>
</organism>
<accession>A0A328E4P0</accession>
<comment type="caution">
    <text evidence="1">The sequence shown here is derived from an EMBL/GenBank/DDBJ whole genome shotgun (WGS) entry which is preliminary data.</text>
</comment>
<protein>
    <submittedName>
        <fullName evidence="1">Uncharacterized protein</fullName>
    </submittedName>
</protein>
<evidence type="ECO:0000313" key="1">
    <source>
        <dbReference type="EMBL" id="RAL52416.1"/>
    </source>
</evidence>
<reference evidence="1 2" key="1">
    <citation type="submission" date="2018-06" db="EMBL/GenBank/DDBJ databases">
        <title>The Genome of Cuscuta australis (Dodder) Provides Insight into the Evolution of Plant Parasitism.</title>
        <authorList>
            <person name="Liu H."/>
        </authorList>
    </citation>
    <scope>NUCLEOTIDE SEQUENCE [LARGE SCALE GENOMIC DNA]</scope>
    <source>
        <strain evidence="2">cv. Yunnan</strain>
        <tissue evidence="1">Vines</tissue>
    </source>
</reference>
<name>A0A328E4P0_9ASTE</name>
<evidence type="ECO:0000313" key="2">
    <source>
        <dbReference type="Proteomes" id="UP000249390"/>
    </source>
</evidence>
<proteinExistence type="predicted"/>
<dbReference type="AlphaFoldDB" id="A0A328E4P0"/>